<gene>
    <name evidence="2" type="ORF">SAMN06295987_1019</name>
</gene>
<sequence>MRDPAFVERRISAQTSPVSGMDRAASRTTPDTIFSGSARQVPSSLICCLAGKNRARHRRSRGRFAVLDPTRSIPGAACIFRRSGGDDDHSAAYRRASGRTVMERRSGRNPTDRGRIAGRTGRTGAAATGGLTGFGERCRPASFPAFSMIAAKAGRRRTGAFPRGERVRQDQRNGVMPFGHSAITHCLHIIFWMIADGAIREAVAPYPVEAPGFLGFSMAPSAEAGGMRHVR</sequence>
<dbReference type="STRING" id="428990.SAMN06295987_1019"/>
<evidence type="ECO:0000313" key="2">
    <source>
        <dbReference type="EMBL" id="SLJ86002.1"/>
    </source>
</evidence>
<feature type="region of interest" description="Disordered" evidence="1">
    <location>
        <begin position="96"/>
        <end position="128"/>
    </location>
</feature>
<evidence type="ECO:0000313" key="3">
    <source>
        <dbReference type="Proteomes" id="UP000190989"/>
    </source>
</evidence>
<dbReference type="AlphaFoldDB" id="A0A1U6GR53"/>
<dbReference type="Proteomes" id="UP000190989">
    <property type="component" value="Unassembled WGS sequence"/>
</dbReference>
<keyword evidence="3" id="KW-1185">Reference proteome</keyword>
<evidence type="ECO:0000256" key="1">
    <source>
        <dbReference type="SAM" id="MobiDB-lite"/>
    </source>
</evidence>
<protein>
    <submittedName>
        <fullName evidence="2">Uncharacterized protein</fullName>
    </submittedName>
</protein>
<proteinExistence type="predicted"/>
<name>A0A1U6GR53_9SPHN</name>
<feature type="compositionally biased region" description="Basic and acidic residues" evidence="1">
    <location>
        <begin position="101"/>
        <end position="115"/>
    </location>
</feature>
<feature type="compositionally biased region" description="Low complexity" evidence="1">
    <location>
        <begin position="117"/>
        <end position="128"/>
    </location>
</feature>
<reference evidence="3" key="1">
    <citation type="submission" date="2017-02" db="EMBL/GenBank/DDBJ databases">
        <authorList>
            <person name="Varghese N."/>
            <person name="Submissions S."/>
        </authorList>
    </citation>
    <scope>NUCLEOTIDE SEQUENCE [LARGE SCALE GENOMIC DNA]</scope>
    <source>
        <strain evidence="3">SM117</strain>
    </source>
</reference>
<organism evidence="2 3">
    <name type="scientific">Novosphingobium mathurense</name>
    <dbReference type="NCBI Taxonomy" id="428990"/>
    <lineage>
        <taxon>Bacteria</taxon>
        <taxon>Pseudomonadati</taxon>
        <taxon>Pseudomonadota</taxon>
        <taxon>Alphaproteobacteria</taxon>
        <taxon>Sphingomonadales</taxon>
        <taxon>Sphingomonadaceae</taxon>
        <taxon>Novosphingobium</taxon>
    </lineage>
</organism>
<dbReference type="EMBL" id="FVZE01000001">
    <property type="protein sequence ID" value="SLJ86002.1"/>
    <property type="molecule type" value="Genomic_DNA"/>
</dbReference>
<accession>A0A1U6GR53</accession>